<organism evidence="8">
    <name type="scientific">Pectinophora gossypiella</name>
    <name type="common">Cotton pink bollworm</name>
    <name type="synonym">Depressaria gossypiella</name>
    <dbReference type="NCBI Taxonomy" id="13191"/>
    <lineage>
        <taxon>Eukaryota</taxon>
        <taxon>Metazoa</taxon>
        <taxon>Ecdysozoa</taxon>
        <taxon>Arthropoda</taxon>
        <taxon>Hexapoda</taxon>
        <taxon>Insecta</taxon>
        <taxon>Pterygota</taxon>
        <taxon>Neoptera</taxon>
        <taxon>Endopterygota</taxon>
        <taxon>Lepidoptera</taxon>
        <taxon>Glossata</taxon>
        <taxon>Ditrysia</taxon>
        <taxon>Gelechioidea</taxon>
        <taxon>Gelechiidae</taxon>
        <taxon>Apatetrinae</taxon>
        <taxon>Pectinophora</taxon>
    </lineage>
</organism>
<dbReference type="InterPro" id="IPR000832">
    <property type="entry name" value="GPCR_2_secretin-like"/>
</dbReference>
<proteinExistence type="predicted"/>
<dbReference type="CDD" id="cd15039">
    <property type="entry name" value="7tmB3_Methuselah-like"/>
    <property type="match status" value="1"/>
</dbReference>
<name>A0A1E1W882_PECGO</name>
<dbReference type="GO" id="GO:0007166">
    <property type="term" value="P:cell surface receptor signaling pathway"/>
    <property type="evidence" value="ECO:0007669"/>
    <property type="project" value="InterPro"/>
</dbReference>
<dbReference type="GO" id="GO:0005886">
    <property type="term" value="C:plasma membrane"/>
    <property type="evidence" value="ECO:0007669"/>
    <property type="project" value="TreeGrafter"/>
</dbReference>
<feature type="domain" description="G-protein coupled receptors family 2 profile 2" evidence="7">
    <location>
        <begin position="185"/>
        <end position="446"/>
    </location>
</feature>
<evidence type="ECO:0000256" key="6">
    <source>
        <dbReference type="SAM" id="SignalP"/>
    </source>
</evidence>
<evidence type="ECO:0000256" key="5">
    <source>
        <dbReference type="SAM" id="Phobius"/>
    </source>
</evidence>
<evidence type="ECO:0000259" key="7">
    <source>
        <dbReference type="PROSITE" id="PS50261"/>
    </source>
</evidence>
<dbReference type="PANTHER" id="PTHR47154">
    <property type="entry name" value="G-PROTEIN COUPLED RECEPTOR MTH-RELATED"/>
    <property type="match status" value="1"/>
</dbReference>
<feature type="chain" id="PRO_5009115199" description="G-protein coupled receptors family 2 profile 2 domain-containing protein" evidence="6">
    <location>
        <begin position="29"/>
        <end position="478"/>
    </location>
</feature>
<dbReference type="InterPro" id="IPR051384">
    <property type="entry name" value="Mth_GPCR"/>
</dbReference>
<dbReference type="PROSITE" id="PS50261">
    <property type="entry name" value="G_PROTEIN_RECEP_F2_4"/>
    <property type="match status" value="1"/>
</dbReference>
<protein>
    <recommendedName>
        <fullName evidence="7">G-protein coupled receptors family 2 profile 2 domain-containing protein</fullName>
    </recommendedName>
</protein>
<evidence type="ECO:0000256" key="1">
    <source>
        <dbReference type="ARBA" id="ARBA00004141"/>
    </source>
</evidence>
<dbReference type="OrthoDB" id="6134459at2759"/>
<dbReference type="InterPro" id="IPR017981">
    <property type="entry name" value="GPCR_2-like_7TM"/>
</dbReference>
<feature type="transmembrane region" description="Helical" evidence="5">
    <location>
        <begin position="395"/>
        <end position="411"/>
    </location>
</feature>
<dbReference type="Pfam" id="PF00002">
    <property type="entry name" value="7tm_2"/>
    <property type="match status" value="1"/>
</dbReference>
<feature type="transmembrane region" description="Helical" evidence="5">
    <location>
        <begin position="221"/>
        <end position="241"/>
    </location>
</feature>
<sequence length="478" mass="55548">MKGVTMKLNYNLLIIKIFLLLSLTSVLCENVTEFDKLCKSRMCLHKCCPKGTFVLGNLPSEKQCRYPKTTGFVTKAYDFSDIPLYHRNLTKSGRTLGQVYTLIPGIMLDDQFNADSYDYSAIHFLYMTEEGLLYQEAPNRLIRWHELNRDEFCVDYRLMDDGKVGQPRFWTVLKATGITGADSHDVMFYIIGMFISCVFLMVVLVVYALLPELHTLSGMILMAYVSSLLMAFLLLGIIQLQQFSENVCFGLAYSTYFFLMASFCWMTIMSYDLWCLNCHCGRITSKIKARRKFRNYCLSAWGVAAGLTIFLIITNHISMPNLRWFVTPNIPNQGCFIAGDEKLLYLYIPILVLTLTNWVFFLLTSFSLWRDYQSSSMLDKADGVRKDHRKWKNRFLMYLKLSILMGINWVLEVVSSFYPTSKIFYISDFYNVLVGLSIFLIFICNRKTISKLKKRIQWDEDHSPTMKRTYTNQSLNMI</sequence>
<accession>A0A1E1W882</accession>
<feature type="signal peptide" evidence="6">
    <location>
        <begin position="1"/>
        <end position="28"/>
    </location>
</feature>
<evidence type="ECO:0000313" key="8">
    <source>
        <dbReference type="EMBL" id="JAT83169.1"/>
    </source>
</evidence>
<reference evidence="8" key="1">
    <citation type="submission" date="2015-09" db="EMBL/GenBank/DDBJ databases">
        <title>De novo assembly of Pectinophora gossypiella (Pink Bollworm) gut transcriptome.</title>
        <authorList>
            <person name="Tassone E.E."/>
        </authorList>
    </citation>
    <scope>NUCLEOTIDE SEQUENCE</scope>
</reference>
<feature type="transmembrane region" description="Helical" evidence="5">
    <location>
        <begin position="186"/>
        <end position="209"/>
    </location>
</feature>
<keyword evidence="2 5" id="KW-0812">Transmembrane</keyword>
<dbReference type="PANTHER" id="PTHR47154:SF2">
    <property type="entry name" value="G-PROTEIN COUPLED RECEPTOR MTH-RELATED"/>
    <property type="match status" value="1"/>
</dbReference>
<dbReference type="Gene3D" id="1.20.1070.10">
    <property type="entry name" value="Rhodopsin 7-helix transmembrane proteins"/>
    <property type="match status" value="1"/>
</dbReference>
<keyword evidence="4 5" id="KW-0472">Membrane</keyword>
<dbReference type="EMBL" id="GDQN01007885">
    <property type="protein sequence ID" value="JAT83169.1"/>
    <property type="molecule type" value="Transcribed_RNA"/>
</dbReference>
<dbReference type="GO" id="GO:0008528">
    <property type="term" value="F:G protein-coupled peptide receptor activity"/>
    <property type="evidence" value="ECO:0007669"/>
    <property type="project" value="TreeGrafter"/>
</dbReference>
<gene>
    <name evidence="8" type="ORF">g.15631</name>
</gene>
<feature type="transmembrane region" description="Helical" evidence="5">
    <location>
        <begin position="423"/>
        <end position="445"/>
    </location>
</feature>
<evidence type="ECO:0000256" key="3">
    <source>
        <dbReference type="ARBA" id="ARBA00022989"/>
    </source>
</evidence>
<feature type="transmembrane region" description="Helical" evidence="5">
    <location>
        <begin position="295"/>
        <end position="317"/>
    </location>
</feature>
<dbReference type="AlphaFoldDB" id="A0A1E1W882"/>
<feature type="transmembrane region" description="Helical" evidence="5">
    <location>
        <begin position="346"/>
        <end position="369"/>
    </location>
</feature>
<evidence type="ECO:0000256" key="2">
    <source>
        <dbReference type="ARBA" id="ARBA00022692"/>
    </source>
</evidence>
<feature type="transmembrane region" description="Helical" evidence="5">
    <location>
        <begin position="253"/>
        <end position="274"/>
    </location>
</feature>
<evidence type="ECO:0000256" key="4">
    <source>
        <dbReference type="ARBA" id="ARBA00023136"/>
    </source>
</evidence>
<keyword evidence="6" id="KW-0732">Signal</keyword>
<keyword evidence="3 5" id="KW-1133">Transmembrane helix</keyword>
<comment type="subcellular location">
    <subcellularLocation>
        <location evidence="1">Membrane</location>
        <topology evidence="1">Multi-pass membrane protein</topology>
    </subcellularLocation>
</comment>